<protein>
    <submittedName>
        <fullName evidence="7">Uncharacterized protein</fullName>
    </submittedName>
</protein>
<dbReference type="InterPro" id="IPR003370">
    <property type="entry name" value="Chromate_transpt"/>
</dbReference>
<sequence length="75" mass="8819">MAIRGSTSWRTARVSKKLWSTFRTNYHLGFTAFGGPPVHFKILREKFVVKLGWIDEQIRVPGLLWTWQHQDALLH</sequence>
<evidence type="ECO:0000256" key="5">
    <source>
        <dbReference type="ARBA" id="ARBA00022989"/>
    </source>
</evidence>
<accession>A0A3M9YFN8</accession>
<dbReference type="Proteomes" id="UP000267145">
    <property type="component" value="Unassembled WGS sequence"/>
</dbReference>
<dbReference type="GO" id="GO:0005886">
    <property type="term" value="C:plasma membrane"/>
    <property type="evidence" value="ECO:0007669"/>
    <property type="project" value="UniProtKB-SubCell"/>
</dbReference>
<dbReference type="PANTHER" id="PTHR33567:SF3">
    <property type="entry name" value="CHROMATE ION TRANSPORTER (EUROFUNG)"/>
    <property type="match status" value="1"/>
</dbReference>
<dbReference type="GeneID" id="39607669"/>
<keyword evidence="4" id="KW-0812">Transmembrane</keyword>
<name>A0A3M9YFN8_9PEZI</name>
<dbReference type="AlphaFoldDB" id="A0A3M9YFN8"/>
<keyword evidence="3" id="KW-1003">Cell membrane</keyword>
<evidence type="ECO:0000313" key="8">
    <source>
        <dbReference type="Proteomes" id="UP000267145"/>
    </source>
</evidence>
<proteinExistence type="inferred from homology"/>
<evidence type="ECO:0000256" key="3">
    <source>
        <dbReference type="ARBA" id="ARBA00022475"/>
    </source>
</evidence>
<evidence type="ECO:0000256" key="6">
    <source>
        <dbReference type="ARBA" id="ARBA00023136"/>
    </source>
</evidence>
<evidence type="ECO:0000256" key="1">
    <source>
        <dbReference type="ARBA" id="ARBA00004651"/>
    </source>
</evidence>
<dbReference type="Pfam" id="PF02417">
    <property type="entry name" value="Chromate_transp"/>
    <property type="match status" value="1"/>
</dbReference>
<comment type="similarity">
    <text evidence="2">Belongs to the chromate ion transporter (CHR) (TC 2.A.51) family.</text>
</comment>
<organism evidence="7 8">
    <name type="scientific">Verticillium nonalfalfae</name>
    <dbReference type="NCBI Taxonomy" id="1051616"/>
    <lineage>
        <taxon>Eukaryota</taxon>
        <taxon>Fungi</taxon>
        <taxon>Dikarya</taxon>
        <taxon>Ascomycota</taxon>
        <taxon>Pezizomycotina</taxon>
        <taxon>Sordariomycetes</taxon>
        <taxon>Hypocreomycetidae</taxon>
        <taxon>Glomerellales</taxon>
        <taxon>Plectosphaerellaceae</taxon>
        <taxon>Verticillium</taxon>
    </lineage>
</organism>
<keyword evidence="5" id="KW-1133">Transmembrane helix</keyword>
<dbReference type="EMBL" id="RBVV01000022">
    <property type="protein sequence ID" value="RNJ58891.1"/>
    <property type="molecule type" value="Genomic_DNA"/>
</dbReference>
<evidence type="ECO:0000256" key="2">
    <source>
        <dbReference type="ARBA" id="ARBA00005262"/>
    </source>
</evidence>
<gene>
    <name evidence="7" type="ORF">D7B24_003980</name>
</gene>
<dbReference type="GO" id="GO:0015109">
    <property type="term" value="F:chromate transmembrane transporter activity"/>
    <property type="evidence" value="ECO:0007669"/>
    <property type="project" value="InterPro"/>
</dbReference>
<reference evidence="7 8" key="1">
    <citation type="submission" date="2018-10" db="EMBL/GenBank/DDBJ databases">
        <title>Genome sequence of Verticillium nonalfalfae VnAa140.</title>
        <authorList>
            <person name="Stajich J.E."/>
            <person name="Kasson M.T."/>
        </authorList>
    </citation>
    <scope>NUCLEOTIDE SEQUENCE [LARGE SCALE GENOMIC DNA]</scope>
    <source>
        <strain evidence="7 8">VnAa140</strain>
    </source>
</reference>
<comment type="subcellular location">
    <subcellularLocation>
        <location evidence="1">Cell membrane</location>
        <topology evidence="1">Multi-pass membrane protein</topology>
    </subcellularLocation>
</comment>
<dbReference type="STRING" id="1051616.A0A3M9YFN8"/>
<keyword evidence="8" id="KW-1185">Reference proteome</keyword>
<dbReference type="PANTHER" id="PTHR33567">
    <property type="entry name" value="CHROMATE ION TRANSPORTER (EUROFUNG)"/>
    <property type="match status" value="1"/>
</dbReference>
<evidence type="ECO:0000256" key="4">
    <source>
        <dbReference type="ARBA" id="ARBA00022692"/>
    </source>
</evidence>
<keyword evidence="6" id="KW-0472">Membrane</keyword>
<evidence type="ECO:0000313" key="7">
    <source>
        <dbReference type="EMBL" id="RNJ58891.1"/>
    </source>
</evidence>
<dbReference type="RefSeq" id="XP_028497049.1">
    <property type="nucleotide sequence ID" value="XM_028638162.1"/>
</dbReference>
<comment type="caution">
    <text evidence="7">The sequence shown here is derived from an EMBL/GenBank/DDBJ whole genome shotgun (WGS) entry which is preliminary data.</text>
</comment>